<dbReference type="Proteomes" id="UP000671852">
    <property type="component" value="Chromosome"/>
</dbReference>
<dbReference type="EMBL" id="CP046072">
    <property type="protein sequence ID" value="QSZ42700.1"/>
    <property type="molecule type" value="Genomic_DNA"/>
</dbReference>
<organism evidence="1 2">
    <name type="scientific">Sulfurimonas aquatica</name>
    <dbReference type="NCBI Taxonomy" id="2672570"/>
    <lineage>
        <taxon>Bacteria</taxon>
        <taxon>Pseudomonadati</taxon>
        <taxon>Campylobacterota</taxon>
        <taxon>Epsilonproteobacteria</taxon>
        <taxon>Campylobacterales</taxon>
        <taxon>Sulfurimonadaceae</taxon>
        <taxon>Sulfurimonas</taxon>
    </lineage>
</organism>
<dbReference type="KEGG" id="saqt:GJV85_11450"/>
<protein>
    <submittedName>
        <fullName evidence="1">Uncharacterized protein</fullName>
    </submittedName>
</protein>
<evidence type="ECO:0000313" key="2">
    <source>
        <dbReference type="Proteomes" id="UP000671852"/>
    </source>
</evidence>
<reference evidence="1" key="2">
    <citation type="submission" date="2021-04" db="EMBL/GenBank/DDBJ databases">
        <title>Isolation and characterization of a novel species of the genus Sulfurimonas.</title>
        <authorList>
            <person name="Fukui M."/>
        </authorList>
    </citation>
    <scope>NUCLEOTIDE SEQUENCE</scope>
    <source>
        <strain evidence="1">H1576</strain>
    </source>
</reference>
<dbReference type="RefSeq" id="WP_207561511.1">
    <property type="nucleotide sequence ID" value="NZ_CP046072.1"/>
</dbReference>
<accession>A0A975B214</accession>
<sequence>MRLLFIFALLFVHLVAQDKYSLRLEAGQSSASDFDQLYTFKGFNTSPYNTKVYGIDGGYELYNNLFTLPLDIYLKAGLSYFDENYHQKDFLEGTFYIKMYYSLEALGYELRIGIAEGVSYAHRVPYVEAREAIEENDNQSNFLNYMEITFDIDLGKITHQKYLDEVYLGYLIKHRSGFHGAYGGVSDGGSNYNCLYVEKNF</sequence>
<dbReference type="AlphaFoldDB" id="A0A975B214"/>
<reference evidence="1" key="1">
    <citation type="submission" date="2019-11" db="EMBL/GenBank/DDBJ databases">
        <authorList>
            <person name="Kojima H."/>
        </authorList>
    </citation>
    <scope>NUCLEOTIDE SEQUENCE</scope>
    <source>
        <strain evidence="1">H1576</strain>
    </source>
</reference>
<evidence type="ECO:0000313" key="1">
    <source>
        <dbReference type="EMBL" id="QSZ42700.1"/>
    </source>
</evidence>
<gene>
    <name evidence="1" type="ORF">GJV85_11450</name>
</gene>
<proteinExistence type="predicted"/>
<keyword evidence="2" id="KW-1185">Reference proteome</keyword>
<name>A0A975B214_9BACT</name>